<dbReference type="InterPro" id="IPR000847">
    <property type="entry name" value="LysR_HTH_N"/>
</dbReference>
<dbReference type="PRINTS" id="PR00039">
    <property type="entry name" value="HTHLYSR"/>
</dbReference>
<accession>A0A839HEW1</accession>
<dbReference type="Pfam" id="PF03466">
    <property type="entry name" value="LysR_substrate"/>
    <property type="match status" value="1"/>
</dbReference>
<dbReference type="InterPro" id="IPR036388">
    <property type="entry name" value="WH-like_DNA-bd_sf"/>
</dbReference>
<evidence type="ECO:0000256" key="1">
    <source>
        <dbReference type="ARBA" id="ARBA00009437"/>
    </source>
</evidence>
<dbReference type="GO" id="GO:0000976">
    <property type="term" value="F:transcription cis-regulatory region binding"/>
    <property type="evidence" value="ECO:0007669"/>
    <property type="project" value="TreeGrafter"/>
</dbReference>
<dbReference type="AlphaFoldDB" id="A0A839HEW1"/>
<evidence type="ECO:0000256" key="4">
    <source>
        <dbReference type="ARBA" id="ARBA00023163"/>
    </source>
</evidence>
<dbReference type="PANTHER" id="PTHR30126">
    <property type="entry name" value="HTH-TYPE TRANSCRIPTIONAL REGULATOR"/>
    <property type="match status" value="1"/>
</dbReference>
<dbReference type="Proteomes" id="UP000586093">
    <property type="component" value="Unassembled WGS sequence"/>
</dbReference>
<evidence type="ECO:0000256" key="2">
    <source>
        <dbReference type="ARBA" id="ARBA00023015"/>
    </source>
</evidence>
<feature type="domain" description="HTH lysR-type" evidence="6">
    <location>
        <begin position="29"/>
        <end position="86"/>
    </location>
</feature>
<reference evidence="7 8" key="1">
    <citation type="submission" date="2020-08" db="EMBL/GenBank/DDBJ databases">
        <title>Aquariorum lacteus gen. nov., sp. nov., a new member of the family Comamonadaceae, isolated from freshwater aquarium.</title>
        <authorList>
            <person name="Chun S.-J."/>
        </authorList>
    </citation>
    <scope>NUCLEOTIDE SEQUENCE [LARGE SCALE GENOMIC DNA]</scope>
    <source>
        <strain evidence="7 8">SJAQ100</strain>
    </source>
</reference>
<proteinExistence type="inferred from homology"/>
<gene>
    <name evidence="7" type="ORF">H4F90_00030</name>
</gene>
<evidence type="ECO:0000256" key="3">
    <source>
        <dbReference type="ARBA" id="ARBA00023125"/>
    </source>
</evidence>
<keyword evidence="3" id="KW-0238">DNA-binding</keyword>
<feature type="region of interest" description="Disordered" evidence="5">
    <location>
        <begin position="1"/>
        <end position="23"/>
    </location>
</feature>
<protein>
    <submittedName>
        <fullName evidence="7">LysR family transcriptional regulator</fullName>
    </submittedName>
</protein>
<organism evidence="7 8">
    <name type="scientific">Aquariibacter albus</name>
    <dbReference type="NCBI Taxonomy" id="2759899"/>
    <lineage>
        <taxon>Bacteria</taxon>
        <taxon>Pseudomonadati</taxon>
        <taxon>Pseudomonadota</taxon>
        <taxon>Betaproteobacteria</taxon>
        <taxon>Burkholderiales</taxon>
        <taxon>Sphaerotilaceae</taxon>
        <taxon>Aquariibacter</taxon>
    </lineage>
</organism>
<dbReference type="SUPFAM" id="SSF46785">
    <property type="entry name" value="Winged helix' DNA-binding domain"/>
    <property type="match status" value="1"/>
</dbReference>
<dbReference type="RefSeq" id="WP_182660273.1">
    <property type="nucleotide sequence ID" value="NZ_JACIVI010000001.1"/>
</dbReference>
<dbReference type="EMBL" id="JACIVI010000001">
    <property type="protein sequence ID" value="MBB1160367.1"/>
    <property type="molecule type" value="Genomic_DNA"/>
</dbReference>
<sequence length="357" mass="38406">MSSTPAPSPARLPPTEGGGPRGAAARALPDLRTLEAFVCVCESGSMAAAAVRLGLSQSAISQSIRGLEQQHGLQLFDREVRPAQPTRAGRRLLELAQPLLSQARALTEQLRQSARQDYAQIRLGCVDSFAATVGPALIRALSGTAQQMQLWSGLTPGLAAQLQGRELDLAICTETTLADPRIAQRLLFGEAWVAVFPRGAAACPAAAPQALAELRGWAESAGGLPLIRYSQRSVMGRQVDRFLRHLGLDTPRRFEFDATDPLLSLVAAGLGWAISTPLCLWQSRAWLDGVTVLPLPPSRLGQREFFLLSHAGEWAGLDEEILRITRQVLRHEALPALRALMPALPADTLQIPEAPTP</sequence>
<dbReference type="Gene3D" id="1.10.10.10">
    <property type="entry name" value="Winged helix-like DNA-binding domain superfamily/Winged helix DNA-binding domain"/>
    <property type="match status" value="1"/>
</dbReference>
<evidence type="ECO:0000259" key="6">
    <source>
        <dbReference type="PROSITE" id="PS50931"/>
    </source>
</evidence>
<dbReference type="PROSITE" id="PS50931">
    <property type="entry name" value="HTH_LYSR"/>
    <property type="match status" value="1"/>
</dbReference>
<keyword evidence="8" id="KW-1185">Reference proteome</keyword>
<feature type="compositionally biased region" description="Pro residues" evidence="5">
    <location>
        <begin position="1"/>
        <end position="12"/>
    </location>
</feature>
<dbReference type="FunFam" id="1.10.10.10:FF:000001">
    <property type="entry name" value="LysR family transcriptional regulator"/>
    <property type="match status" value="1"/>
</dbReference>
<keyword evidence="2" id="KW-0805">Transcription regulation</keyword>
<dbReference type="PANTHER" id="PTHR30126:SF40">
    <property type="entry name" value="HTH-TYPE TRANSCRIPTIONAL REGULATOR GLTR"/>
    <property type="match status" value="1"/>
</dbReference>
<dbReference type="Pfam" id="PF00126">
    <property type="entry name" value="HTH_1"/>
    <property type="match status" value="1"/>
</dbReference>
<evidence type="ECO:0000313" key="7">
    <source>
        <dbReference type="EMBL" id="MBB1160367.1"/>
    </source>
</evidence>
<dbReference type="InterPro" id="IPR036390">
    <property type="entry name" value="WH_DNA-bd_sf"/>
</dbReference>
<dbReference type="InterPro" id="IPR005119">
    <property type="entry name" value="LysR_subst-bd"/>
</dbReference>
<comment type="similarity">
    <text evidence="1">Belongs to the LysR transcriptional regulatory family.</text>
</comment>
<comment type="caution">
    <text evidence="7">The sequence shown here is derived from an EMBL/GenBank/DDBJ whole genome shotgun (WGS) entry which is preliminary data.</text>
</comment>
<evidence type="ECO:0000256" key="5">
    <source>
        <dbReference type="SAM" id="MobiDB-lite"/>
    </source>
</evidence>
<dbReference type="GO" id="GO:0003700">
    <property type="term" value="F:DNA-binding transcription factor activity"/>
    <property type="evidence" value="ECO:0007669"/>
    <property type="project" value="InterPro"/>
</dbReference>
<evidence type="ECO:0000313" key="8">
    <source>
        <dbReference type="Proteomes" id="UP000586093"/>
    </source>
</evidence>
<dbReference type="Gene3D" id="3.40.190.10">
    <property type="entry name" value="Periplasmic binding protein-like II"/>
    <property type="match status" value="2"/>
</dbReference>
<keyword evidence="4" id="KW-0804">Transcription</keyword>
<name>A0A839HEW1_9BURK</name>
<dbReference type="SUPFAM" id="SSF53850">
    <property type="entry name" value="Periplasmic binding protein-like II"/>
    <property type="match status" value="1"/>
</dbReference>